<dbReference type="PANTHER" id="PTHR30246:SF1">
    <property type="entry name" value="2-DEHYDRO-3-DEOXY-6-PHOSPHOGALACTONATE ALDOLASE-RELATED"/>
    <property type="match status" value="1"/>
</dbReference>
<gene>
    <name evidence="6" type="ORF">NSE01_34330</name>
</gene>
<name>A0A512APH9_9SPHN</name>
<dbReference type="NCBIfam" id="NF006600">
    <property type="entry name" value="PRK09140.1"/>
    <property type="match status" value="1"/>
</dbReference>
<evidence type="ECO:0000256" key="3">
    <source>
        <dbReference type="ARBA" id="ARBA00011233"/>
    </source>
</evidence>
<dbReference type="Gene3D" id="3.20.20.70">
    <property type="entry name" value="Aldolase class I"/>
    <property type="match status" value="1"/>
</dbReference>
<comment type="pathway">
    <text evidence="1">Carbohydrate acid metabolism.</text>
</comment>
<evidence type="ECO:0000313" key="7">
    <source>
        <dbReference type="Proteomes" id="UP000321464"/>
    </source>
</evidence>
<dbReference type="GO" id="GO:0016829">
    <property type="term" value="F:lyase activity"/>
    <property type="evidence" value="ECO:0007669"/>
    <property type="project" value="UniProtKB-KW"/>
</dbReference>
<evidence type="ECO:0000256" key="5">
    <source>
        <dbReference type="ARBA" id="ARBA00023277"/>
    </source>
</evidence>
<protein>
    <submittedName>
        <fullName evidence="6">2-dehydro-3-deoxy-6-phosphogalactonate aldolase</fullName>
    </submittedName>
</protein>
<keyword evidence="5" id="KW-0119">Carbohydrate metabolism</keyword>
<dbReference type="InterPro" id="IPR000887">
    <property type="entry name" value="Aldlse_KDPG_KHG"/>
</dbReference>
<dbReference type="Proteomes" id="UP000321464">
    <property type="component" value="Unassembled WGS sequence"/>
</dbReference>
<dbReference type="InterPro" id="IPR013785">
    <property type="entry name" value="Aldolase_TIM"/>
</dbReference>
<evidence type="ECO:0000313" key="6">
    <source>
        <dbReference type="EMBL" id="GEO01601.1"/>
    </source>
</evidence>
<evidence type="ECO:0000256" key="1">
    <source>
        <dbReference type="ARBA" id="ARBA00004761"/>
    </source>
</evidence>
<dbReference type="SUPFAM" id="SSF51569">
    <property type="entry name" value="Aldolase"/>
    <property type="match status" value="1"/>
</dbReference>
<comment type="caution">
    <text evidence="6">The sequence shown here is derived from an EMBL/GenBank/DDBJ whole genome shotgun (WGS) entry which is preliminary data.</text>
</comment>
<evidence type="ECO:0000256" key="2">
    <source>
        <dbReference type="ARBA" id="ARBA00006906"/>
    </source>
</evidence>
<dbReference type="RefSeq" id="WP_147160911.1">
    <property type="nucleotide sequence ID" value="NZ_BJYR01000024.1"/>
</dbReference>
<dbReference type="Pfam" id="PF01081">
    <property type="entry name" value="Aldolase"/>
    <property type="match status" value="1"/>
</dbReference>
<dbReference type="PANTHER" id="PTHR30246">
    <property type="entry name" value="2-KETO-3-DEOXY-6-PHOSPHOGLUCONATE ALDOLASE"/>
    <property type="match status" value="1"/>
</dbReference>
<dbReference type="CDD" id="cd00452">
    <property type="entry name" value="KDPG_aldolase"/>
    <property type="match status" value="1"/>
</dbReference>
<comment type="subunit">
    <text evidence="3">Homotrimer.</text>
</comment>
<keyword evidence="7" id="KW-1185">Reference proteome</keyword>
<keyword evidence="4" id="KW-0456">Lyase</keyword>
<comment type="similarity">
    <text evidence="2">Belongs to the KHG/KDPG aldolase family.</text>
</comment>
<dbReference type="EMBL" id="BJYR01000024">
    <property type="protein sequence ID" value="GEO01601.1"/>
    <property type="molecule type" value="Genomic_DNA"/>
</dbReference>
<organism evidence="6 7">
    <name type="scientific">Novosphingobium sediminis</name>
    <dbReference type="NCBI Taxonomy" id="707214"/>
    <lineage>
        <taxon>Bacteria</taxon>
        <taxon>Pseudomonadati</taxon>
        <taxon>Pseudomonadota</taxon>
        <taxon>Alphaproteobacteria</taxon>
        <taxon>Sphingomonadales</taxon>
        <taxon>Sphingomonadaceae</taxon>
        <taxon>Novosphingobium</taxon>
    </lineage>
</organism>
<dbReference type="AlphaFoldDB" id="A0A512APH9"/>
<dbReference type="OrthoDB" id="7204076at2"/>
<evidence type="ECO:0000256" key="4">
    <source>
        <dbReference type="ARBA" id="ARBA00023239"/>
    </source>
</evidence>
<reference evidence="6 7" key="1">
    <citation type="submission" date="2019-07" db="EMBL/GenBank/DDBJ databases">
        <title>Whole genome shotgun sequence of Novosphingobium sediminis NBRC 106119.</title>
        <authorList>
            <person name="Hosoyama A."/>
            <person name="Uohara A."/>
            <person name="Ohji S."/>
            <person name="Ichikawa N."/>
        </authorList>
    </citation>
    <scope>NUCLEOTIDE SEQUENCE [LARGE SCALE GENOMIC DNA]</scope>
    <source>
        <strain evidence="6 7">NBRC 106119</strain>
    </source>
</reference>
<proteinExistence type="inferred from homology"/>
<sequence length="210" mass="20893">MTTADAFNAAFAAMPLVAILRGLTPETADDIGDVLVEAGFTLIEVPLNSPRPLESIARLAKRLEGRALVGAGTVLDVASVTAVAEAGGTLIVSPNTNPAVISAAAARGLIAVPGFQTPSEAFAALEAGARALKLFPAEAASPAVLKAIRTVLPAGTAVLPVGGISPTTMASWHAVGAGGFGIGSALYSPGVTPEVLAERAAAFIAAYRAL</sequence>
<accession>A0A512APH9</accession>